<dbReference type="Proteomes" id="UP001500420">
    <property type="component" value="Unassembled WGS sequence"/>
</dbReference>
<sequence>MGIEFSCAMGDCEFLHSGEDREQVTTRAREHVETEHQVPADEYDIEEDISRTE</sequence>
<feature type="compositionally biased region" description="Basic and acidic residues" evidence="1">
    <location>
        <begin position="20"/>
        <end position="39"/>
    </location>
</feature>
<accession>A0AAV3T7C9</accession>
<reference evidence="2 3" key="1">
    <citation type="journal article" date="2019" name="Int. J. Syst. Evol. Microbiol.">
        <title>The Global Catalogue of Microorganisms (GCM) 10K type strain sequencing project: providing services to taxonomists for standard genome sequencing and annotation.</title>
        <authorList>
            <consortium name="The Broad Institute Genomics Platform"/>
            <consortium name="The Broad Institute Genome Sequencing Center for Infectious Disease"/>
            <person name="Wu L."/>
            <person name="Ma J."/>
        </authorList>
    </citation>
    <scope>NUCLEOTIDE SEQUENCE [LARGE SCALE GENOMIC DNA]</scope>
    <source>
        <strain evidence="2 3">JCM 16328</strain>
    </source>
</reference>
<dbReference type="EMBL" id="BAAADV010000001">
    <property type="protein sequence ID" value="GAA0669263.1"/>
    <property type="molecule type" value="Genomic_DNA"/>
</dbReference>
<evidence type="ECO:0008006" key="4">
    <source>
        <dbReference type="Google" id="ProtNLM"/>
    </source>
</evidence>
<gene>
    <name evidence="2" type="ORF">GCM10009020_14000</name>
</gene>
<keyword evidence="3" id="KW-1185">Reference proteome</keyword>
<dbReference type="RefSeq" id="WP_343773218.1">
    <property type="nucleotide sequence ID" value="NZ_BAAADV010000001.1"/>
</dbReference>
<evidence type="ECO:0000256" key="1">
    <source>
        <dbReference type="SAM" id="MobiDB-lite"/>
    </source>
</evidence>
<proteinExistence type="predicted"/>
<comment type="caution">
    <text evidence="2">The sequence shown here is derived from an EMBL/GenBank/DDBJ whole genome shotgun (WGS) entry which is preliminary data.</text>
</comment>
<dbReference type="AlphaFoldDB" id="A0AAV3T7C9"/>
<protein>
    <recommendedName>
        <fullName evidence="4">DUF1059 domain-containing protein</fullName>
    </recommendedName>
</protein>
<organism evidence="2 3">
    <name type="scientific">Natronoarchaeum mannanilyticum</name>
    <dbReference type="NCBI Taxonomy" id="926360"/>
    <lineage>
        <taxon>Archaea</taxon>
        <taxon>Methanobacteriati</taxon>
        <taxon>Methanobacteriota</taxon>
        <taxon>Stenosarchaea group</taxon>
        <taxon>Halobacteria</taxon>
        <taxon>Halobacteriales</taxon>
        <taxon>Natronoarchaeaceae</taxon>
    </lineage>
</organism>
<name>A0AAV3T7C9_9EURY</name>
<evidence type="ECO:0000313" key="2">
    <source>
        <dbReference type="EMBL" id="GAA0669263.1"/>
    </source>
</evidence>
<feature type="region of interest" description="Disordered" evidence="1">
    <location>
        <begin position="20"/>
        <end position="53"/>
    </location>
</feature>
<evidence type="ECO:0000313" key="3">
    <source>
        <dbReference type="Proteomes" id="UP001500420"/>
    </source>
</evidence>